<dbReference type="EMBL" id="CAJVQA010089091">
    <property type="protein sequence ID" value="CAG8840068.1"/>
    <property type="molecule type" value="Genomic_DNA"/>
</dbReference>
<organism evidence="1 2">
    <name type="scientific">Cetraspora pellucida</name>
    <dbReference type="NCBI Taxonomy" id="1433469"/>
    <lineage>
        <taxon>Eukaryota</taxon>
        <taxon>Fungi</taxon>
        <taxon>Fungi incertae sedis</taxon>
        <taxon>Mucoromycota</taxon>
        <taxon>Glomeromycotina</taxon>
        <taxon>Glomeromycetes</taxon>
        <taxon>Diversisporales</taxon>
        <taxon>Gigasporaceae</taxon>
        <taxon>Cetraspora</taxon>
    </lineage>
</organism>
<proteinExistence type="predicted"/>
<comment type="caution">
    <text evidence="1">The sequence shown here is derived from an EMBL/GenBank/DDBJ whole genome shotgun (WGS) entry which is preliminary data.</text>
</comment>
<gene>
    <name evidence="1" type="ORF">CPELLU_LOCUS21964</name>
</gene>
<feature type="non-terminal residue" evidence="1">
    <location>
        <position position="1"/>
    </location>
</feature>
<sequence>QEQSKSIEEVDIEELQSEEILCNTIDAKKNEEMSNPTSIENDQNSLTDEFINDTSNEASVIKNPTSIPLMEIEEPKSHSSS</sequence>
<dbReference type="Proteomes" id="UP000789759">
    <property type="component" value="Unassembled WGS sequence"/>
</dbReference>
<dbReference type="AlphaFoldDB" id="A0A9N9KKG1"/>
<evidence type="ECO:0000313" key="1">
    <source>
        <dbReference type="EMBL" id="CAG8840068.1"/>
    </source>
</evidence>
<feature type="non-terminal residue" evidence="1">
    <location>
        <position position="81"/>
    </location>
</feature>
<dbReference type="OrthoDB" id="2474078at2759"/>
<accession>A0A9N9KKG1</accession>
<name>A0A9N9KKG1_9GLOM</name>
<evidence type="ECO:0000313" key="2">
    <source>
        <dbReference type="Proteomes" id="UP000789759"/>
    </source>
</evidence>
<reference evidence="1" key="1">
    <citation type="submission" date="2021-06" db="EMBL/GenBank/DDBJ databases">
        <authorList>
            <person name="Kallberg Y."/>
            <person name="Tangrot J."/>
            <person name="Rosling A."/>
        </authorList>
    </citation>
    <scope>NUCLEOTIDE SEQUENCE</scope>
    <source>
        <strain evidence="1">FL966</strain>
    </source>
</reference>
<protein>
    <submittedName>
        <fullName evidence="1">9752_t:CDS:1</fullName>
    </submittedName>
</protein>
<keyword evidence="2" id="KW-1185">Reference proteome</keyword>